<reference evidence="2 3" key="1">
    <citation type="submission" date="2019-02" db="EMBL/GenBank/DDBJ databases">
        <title>Genomic Encyclopedia of Type Strains, Phase IV (KMG-IV): sequencing the most valuable type-strain genomes for metagenomic binning, comparative biology and taxonomic classification.</title>
        <authorList>
            <person name="Goeker M."/>
        </authorList>
    </citation>
    <scope>NUCLEOTIDE SEQUENCE [LARGE SCALE GENOMIC DNA]</scope>
    <source>
        <strain evidence="2 3">DSM 101727</strain>
    </source>
</reference>
<comment type="caution">
    <text evidence="2">The sequence shown here is derived from an EMBL/GenBank/DDBJ whole genome shotgun (WGS) entry which is preliminary data.</text>
</comment>
<evidence type="ECO:0000313" key="2">
    <source>
        <dbReference type="EMBL" id="RZS34451.1"/>
    </source>
</evidence>
<evidence type="ECO:0008006" key="4">
    <source>
        <dbReference type="Google" id="ProtNLM"/>
    </source>
</evidence>
<sequence>MSFSVEPDGVDTFGKLITTASTSVKVIQQYFDHFMQFEGSGGWLQAVRGNHTVVVTAVSQTLGRAGQALEMSAIELRGAAEFYRRTDAQAAGRLDRTYPPGSMDGRPPLDRIPAGPVNLDSIGTIDNMRRHLPAPPPKPEEFTDPLKYFNIVDDFMSPTWWMNQVLNDTVRVNPLEETTKWIAGEWESYARCAMTWKYTSQAIQEVHDKIKFGMSYVGSLWHGNAADAALQYFDYILKALRSLRTVTNSIHEKYMEIARGVWQAAKSLADVLKGLLDNLVVAGIALIASRFLIWTGVGTAISWGVAALQCVRIVDLWQDATRILTTTQKAIHGVMGFVQSMEPEIQSRPIPMPATDYNHPAVR</sequence>
<protein>
    <recommendedName>
        <fullName evidence="4">Excreted virulence factor EspC (Type VII ESX diderm)</fullName>
    </recommendedName>
</protein>
<organism evidence="2 3">
    <name type="scientific">Herbihabitans rhizosphaerae</name>
    <dbReference type="NCBI Taxonomy" id="1872711"/>
    <lineage>
        <taxon>Bacteria</taxon>
        <taxon>Bacillati</taxon>
        <taxon>Actinomycetota</taxon>
        <taxon>Actinomycetes</taxon>
        <taxon>Pseudonocardiales</taxon>
        <taxon>Pseudonocardiaceae</taxon>
        <taxon>Herbihabitans</taxon>
    </lineage>
</organism>
<name>A0A4Q7KHR8_9PSEU</name>
<keyword evidence="3" id="KW-1185">Reference proteome</keyword>
<evidence type="ECO:0000256" key="1">
    <source>
        <dbReference type="SAM" id="MobiDB-lite"/>
    </source>
</evidence>
<gene>
    <name evidence="2" type="ORF">EV193_109242</name>
</gene>
<evidence type="ECO:0000313" key="3">
    <source>
        <dbReference type="Proteomes" id="UP000294257"/>
    </source>
</evidence>
<dbReference type="EMBL" id="SGWQ01000009">
    <property type="protein sequence ID" value="RZS34451.1"/>
    <property type="molecule type" value="Genomic_DNA"/>
</dbReference>
<dbReference type="Proteomes" id="UP000294257">
    <property type="component" value="Unassembled WGS sequence"/>
</dbReference>
<dbReference type="InterPro" id="IPR036689">
    <property type="entry name" value="ESAT-6-like_sf"/>
</dbReference>
<feature type="region of interest" description="Disordered" evidence="1">
    <location>
        <begin position="94"/>
        <end position="113"/>
    </location>
</feature>
<dbReference type="AlphaFoldDB" id="A0A4Q7KHR8"/>
<dbReference type="SUPFAM" id="SSF140453">
    <property type="entry name" value="EsxAB dimer-like"/>
    <property type="match status" value="1"/>
</dbReference>
<accession>A0A4Q7KHR8</accession>
<proteinExistence type="predicted"/>